<protein>
    <recommendedName>
        <fullName evidence="3">Transposase</fullName>
    </recommendedName>
</protein>
<dbReference type="Proteomes" id="UP001473424">
    <property type="component" value="Chromosome"/>
</dbReference>
<reference evidence="2" key="1">
    <citation type="journal article" date="2024" name="FEMS Microbiol. Lett.">
        <title>Genomic insights into Spiroplasma endosymbionts that induce male-killing and protective phenotypes in the pea aphid.</title>
        <authorList>
            <person name="Arai H."/>
            <person name="Legeai F."/>
            <person name="Kageyama D."/>
            <person name="Sugio A."/>
            <person name="Simon J.C."/>
        </authorList>
    </citation>
    <scope>NUCLEOTIDE SEQUENCE [LARGE SCALE GENOMIC DNA]</scope>
    <source>
        <strain evidence="2">sAp269</strain>
    </source>
</reference>
<keyword evidence="2" id="KW-1185">Reference proteome</keyword>
<accession>A0ABN7BX38</accession>
<evidence type="ECO:0008006" key="3">
    <source>
        <dbReference type="Google" id="ProtNLM"/>
    </source>
</evidence>
<evidence type="ECO:0000313" key="2">
    <source>
        <dbReference type="Proteomes" id="UP001473424"/>
    </source>
</evidence>
<evidence type="ECO:0000313" key="1">
    <source>
        <dbReference type="EMBL" id="BET39494.1"/>
    </source>
</evidence>
<organism evidence="1 2">
    <name type="scientific">Spiroplasma ixodetis</name>
    <dbReference type="NCBI Taxonomy" id="2141"/>
    <lineage>
        <taxon>Bacteria</taxon>
        <taxon>Bacillati</taxon>
        <taxon>Mycoplasmatota</taxon>
        <taxon>Mollicutes</taxon>
        <taxon>Entomoplasmatales</taxon>
        <taxon>Spiroplasmataceae</taxon>
        <taxon>Spiroplasma</taxon>
    </lineage>
</organism>
<gene>
    <name evidence="1" type="ORF">SAP269_20830</name>
</gene>
<dbReference type="EMBL" id="AP028955">
    <property type="protein sequence ID" value="BET39494.1"/>
    <property type="molecule type" value="Genomic_DNA"/>
</dbReference>
<proteinExistence type="predicted"/>
<sequence length="100" mass="11834">MKCHQTFSILNDTIFHKSQTPLTSWFYLIFRWINTKHGIPSTDVARELGVTYKTPWRMGHEIRTRIWNQDAGFIDDGTAQMDEMYLSHVGFKKTRKILVE</sequence>
<name>A0ABN7BX38_9MOLU</name>